<evidence type="ECO:0000313" key="5">
    <source>
        <dbReference type="Proteomes" id="UP001583186"/>
    </source>
</evidence>
<dbReference type="InterPro" id="IPR053001">
    <property type="entry name" value="MNNG_permease-like"/>
</dbReference>
<sequence>MAVLRVENGEAAASLSQNTQDPAASGMKAASSSTIATSKGGDYADDDDSKDLDVEKSSLSSPNSPMVAASQVKTQATMATTAVAVAAGLPSGPPVSGQPLPGPPNFRKLFVKKLSMSAVFISICFWINICWLLGSYYRNDDNMHRAKMLVVDYDGAAVGQALLTAVAATSSAGQLATNPAYRVVSADDYTAEDVQRAVFKGYYWGAIYATAGATANFEAAVKATSNVTSDALSTTVAEYDPASAYMLVGNSARYAAFYPTVVLSNLEAVAADARLSFLQTTVADYLLNASNSGTATTTQTLTAAQMAVALDPVGYTIVDTSYGSFTFGDRTVFNTLLIVVVVLNQFFFLMSLNGLAMAFGRYKNVRKTEYFRWRLGLSVGWTVLCSLFLTAWQLIFIESYPVTAGMFFALWTLYFAFSLIVFDVFDTAMAYVPAPYFSFFMFTWMITNVTSAGCPIELSSSFYRVSWFFPAHAMWLAEQHIYSQGGAYPLTDSLPILAAWLVVAKLCTLLTYAPRRKAAAEAASGGGHGGTRGGARGGRGGRGG</sequence>
<feature type="region of interest" description="Disordered" evidence="1">
    <location>
        <begin position="1"/>
        <end position="67"/>
    </location>
</feature>
<evidence type="ECO:0000313" key="4">
    <source>
        <dbReference type="EMBL" id="KAL1898855.1"/>
    </source>
</evidence>
<feature type="transmembrane region" description="Helical" evidence="2">
    <location>
        <begin position="494"/>
        <end position="513"/>
    </location>
</feature>
<keyword evidence="2" id="KW-0472">Membrane</keyword>
<organism evidence="4 5">
    <name type="scientific">Sporothrix stenoceras</name>
    <dbReference type="NCBI Taxonomy" id="5173"/>
    <lineage>
        <taxon>Eukaryota</taxon>
        <taxon>Fungi</taxon>
        <taxon>Dikarya</taxon>
        <taxon>Ascomycota</taxon>
        <taxon>Pezizomycotina</taxon>
        <taxon>Sordariomycetes</taxon>
        <taxon>Sordariomycetidae</taxon>
        <taxon>Ophiostomatales</taxon>
        <taxon>Ophiostomataceae</taxon>
        <taxon>Sporothrix</taxon>
    </lineage>
</organism>
<evidence type="ECO:0000256" key="2">
    <source>
        <dbReference type="SAM" id="Phobius"/>
    </source>
</evidence>
<dbReference type="PANTHER" id="PTHR34814">
    <property type="entry name" value="NITROSOGUANIDINE RESISTANCE PROTEIN SNG1"/>
    <property type="match status" value="1"/>
</dbReference>
<dbReference type="Proteomes" id="UP001583186">
    <property type="component" value="Unassembled WGS sequence"/>
</dbReference>
<feature type="transmembrane region" description="Helical" evidence="2">
    <location>
        <begin position="402"/>
        <end position="425"/>
    </location>
</feature>
<evidence type="ECO:0000256" key="1">
    <source>
        <dbReference type="SAM" id="MobiDB-lite"/>
    </source>
</evidence>
<gene>
    <name evidence="4" type="ORF">Sste5346_003265</name>
</gene>
<keyword evidence="2" id="KW-1133">Transmembrane helix</keyword>
<dbReference type="Pfam" id="PF12051">
    <property type="entry name" value="DUF3533"/>
    <property type="match status" value="1"/>
</dbReference>
<feature type="transmembrane region" description="Helical" evidence="2">
    <location>
        <begin position="336"/>
        <end position="359"/>
    </location>
</feature>
<feature type="transmembrane region" description="Helical" evidence="2">
    <location>
        <begin position="437"/>
        <end position="458"/>
    </location>
</feature>
<evidence type="ECO:0000259" key="3">
    <source>
        <dbReference type="Pfam" id="PF12051"/>
    </source>
</evidence>
<keyword evidence="2" id="KW-0812">Transmembrane</keyword>
<reference evidence="4 5" key="1">
    <citation type="journal article" date="2024" name="IMA Fungus">
        <title>IMA Genome - F19 : A genome assembly and annotation guide to empower mycologists, including annotated draft genome sequences of Ceratocystis pirilliformis, Diaporthe australafricana, Fusarium ophioides, Paecilomyces lecythidis, and Sporothrix stenoceras.</title>
        <authorList>
            <person name="Aylward J."/>
            <person name="Wilson A.M."/>
            <person name="Visagie C.M."/>
            <person name="Spraker J."/>
            <person name="Barnes I."/>
            <person name="Buitendag C."/>
            <person name="Ceriani C."/>
            <person name="Del Mar Angel L."/>
            <person name="du Plessis D."/>
            <person name="Fuchs T."/>
            <person name="Gasser K."/>
            <person name="Kramer D."/>
            <person name="Li W."/>
            <person name="Munsamy K."/>
            <person name="Piso A."/>
            <person name="Price J.L."/>
            <person name="Sonnekus B."/>
            <person name="Thomas C."/>
            <person name="van der Nest A."/>
            <person name="van Dijk A."/>
            <person name="van Heerden A."/>
            <person name="van Vuuren N."/>
            <person name="Yilmaz N."/>
            <person name="Duong T.A."/>
            <person name="van der Merwe N.A."/>
            <person name="Wingfield M.J."/>
            <person name="Wingfield B.D."/>
        </authorList>
    </citation>
    <scope>NUCLEOTIDE SEQUENCE [LARGE SCALE GENOMIC DNA]</scope>
    <source>
        <strain evidence="4 5">CMW 5346</strain>
    </source>
</reference>
<proteinExistence type="predicted"/>
<keyword evidence="5" id="KW-1185">Reference proteome</keyword>
<feature type="compositionally biased region" description="Low complexity" evidence="1">
    <location>
        <begin position="29"/>
        <end position="41"/>
    </location>
</feature>
<dbReference type="EMBL" id="JAWCUI010000014">
    <property type="protein sequence ID" value="KAL1898855.1"/>
    <property type="molecule type" value="Genomic_DNA"/>
</dbReference>
<feature type="region of interest" description="Disordered" evidence="1">
    <location>
        <begin position="522"/>
        <end position="544"/>
    </location>
</feature>
<feature type="compositionally biased region" description="Gly residues" evidence="1">
    <location>
        <begin position="524"/>
        <end position="544"/>
    </location>
</feature>
<accession>A0ABR3ZDT7</accession>
<feature type="domain" description="DUF3533" evidence="3">
    <location>
        <begin position="119"/>
        <end position="504"/>
    </location>
</feature>
<protein>
    <recommendedName>
        <fullName evidence="3">DUF3533 domain-containing protein</fullName>
    </recommendedName>
</protein>
<feature type="transmembrane region" description="Helical" evidence="2">
    <location>
        <begin position="371"/>
        <end position="396"/>
    </location>
</feature>
<feature type="transmembrane region" description="Helical" evidence="2">
    <location>
        <begin position="114"/>
        <end position="137"/>
    </location>
</feature>
<name>A0ABR3ZDT7_9PEZI</name>
<comment type="caution">
    <text evidence="4">The sequence shown here is derived from an EMBL/GenBank/DDBJ whole genome shotgun (WGS) entry which is preliminary data.</text>
</comment>
<dbReference type="PANTHER" id="PTHR34814:SF2">
    <property type="entry name" value="DUF3533 DOMAIN-CONTAINING PROTEIN"/>
    <property type="match status" value="1"/>
</dbReference>
<dbReference type="InterPro" id="IPR022703">
    <property type="entry name" value="DUF3533"/>
</dbReference>